<sequence length="310" mass="33203">MLLDNISLFLKIVEKGSLTAAGREVGLSPTRVSERLAALEAHFGVVLLNRTTRAISLTEEGRTLVDGAKEVLDGVADLETRIRFGAQTLTGPIRISAPSDIGRSLLSDVINDFLVEHPAIRVELLLSDGYVDIVGLGVDIAVRFGTITDSTLRVKSLGKKRRVLCAAPGYVEAHGAPGMPADLKDHNCLIMRFGQKLDNVWSFGSGATRQSVTVSGNRVANDGALVRQWCLEGHGIALKSELDAGPDLRAGRLIELLPDHAAPAAPFQILFPPARAQPDACVCLPSSWSRPLPAVTLFDTQQKARLQGGH</sequence>
<evidence type="ECO:0000256" key="1">
    <source>
        <dbReference type="ARBA" id="ARBA00009437"/>
    </source>
</evidence>
<accession>A0A1J4QI19</accession>
<evidence type="ECO:0000256" key="3">
    <source>
        <dbReference type="ARBA" id="ARBA00023125"/>
    </source>
</evidence>
<comment type="caution">
    <text evidence="6">The sequence shown here is derived from an EMBL/GenBank/DDBJ whole genome shotgun (WGS) entry which is preliminary data.</text>
</comment>
<comment type="similarity">
    <text evidence="1">Belongs to the LysR transcriptional regulatory family.</text>
</comment>
<dbReference type="RefSeq" id="WP_071472267.1">
    <property type="nucleotide sequence ID" value="NZ_MDKE01000012.1"/>
</dbReference>
<dbReference type="OrthoDB" id="8678019at2"/>
<evidence type="ECO:0000313" key="7">
    <source>
        <dbReference type="Proteomes" id="UP000243073"/>
    </source>
</evidence>
<reference evidence="6 7" key="1">
    <citation type="submission" date="2016-07" db="EMBL/GenBank/DDBJ databases">
        <title>Draft Genome Sequence of Oceanisphaera psychrotolerans, isolated from coastal sediment samples.</title>
        <authorList>
            <person name="Zhuo S."/>
            <person name="Ruan Z."/>
        </authorList>
    </citation>
    <scope>NUCLEOTIDE SEQUENCE [LARGE SCALE GENOMIC DNA]</scope>
    <source>
        <strain evidence="6 7">LAM-WHM-ZC</strain>
    </source>
</reference>
<evidence type="ECO:0000313" key="6">
    <source>
        <dbReference type="EMBL" id="OIN11941.1"/>
    </source>
</evidence>
<evidence type="ECO:0000256" key="4">
    <source>
        <dbReference type="ARBA" id="ARBA00023163"/>
    </source>
</evidence>
<keyword evidence="3" id="KW-0238">DNA-binding</keyword>
<dbReference type="PANTHER" id="PTHR30537">
    <property type="entry name" value="HTH-TYPE TRANSCRIPTIONAL REGULATOR"/>
    <property type="match status" value="1"/>
</dbReference>
<dbReference type="InterPro" id="IPR058163">
    <property type="entry name" value="LysR-type_TF_proteobact-type"/>
</dbReference>
<keyword evidence="7" id="KW-1185">Reference proteome</keyword>
<dbReference type="GO" id="GO:0003677">
    <property type="term" value="F:DNA binding"/>
    <property type="evidence" value="ECO:0007669"/>
    <property type="project" value="UniProtKB-KW"/>
</dbReference>
<dbReference type="FunFam" id="1.10.10.10:FF:000001">
    <property type="entry name" value="LysR family transcriptional regulator"/>
    <property type="match status" value="1"/>
</dbReference>
<dbReference type="InterPro" id="IPR036388">
    <property type="entry name" value="WH-like_DNA-bd_sf"/>
</dbReference>
<dbReference type="PROSITE" id="PS50931">
    <property type="entry name" value="HTH_LYSR"/>
    <property type="match status" value="1"/>
</dbReference>
<evidence type="ECO:0000259" key="5">
    <source>
        <dbReference type="PROSITE" id="PS50931"/>
    </source>
</evidence>
<dbReference type="SUPFAM" id="SSF53850">
    <property type="entry name" value="Periplasmic binding protein-like II"/>
    <property type="match status" value="1"/>
</dbReference>
<dbReference type="Gene3D" id="1.10.10.10">
    <property type="entry name" value="Winged helix-like DNA-binding domain superfamily/Winged helix DNA-binding domain"/>
    <property type="match status" value="1"/>
</dbReference>
<keyword evidence="2" id="KW-0805">Transcription regulation</keyword>
<dbReference type="STRING" id="1414654.BFR47_12075"/>
<dbReference type="Proteomes" id="UP000243073">
    <property type="component" value="Unassembled WGS sequence"/>
</dbReference>
<dbReference type="Pfam" id="PF03466">
    <property type="entry name" value="LysR_substrate"/>
    <property type="match status" value="1"/>
</dbReference>
<dbReference type="GO" id="GO:0003700">
    <property type="term" value="F:DNA-binding transcription factor activity"/>
    <property type="evidence" value="ECO:0007669"/>
    <property type="project" value="InterPro"/>
</dbReference>
<dbReference type="SUPFAM" id="SSF46785">
    <property type="entry name" value="Winged helix' DNA-binding domain"/>
    <property type="match status" value="1"/>
</dbReference>
<organism evidence="6 7">
    <name type="scientific">Oceanisphaera psychrotolerans</name>
    <dbReference type="NCBI Taxonomy" id="1414654"/>
    <lineage>
        <taxon>Bacteria</taxon>
        <taxon>Pseudomonadati</taxon>
        <taxon>Pseudomonadota</taxon>
        <taxon>Gammaproteobacteria</taxon>
        <taxon>Aeromonadales</taxon>
        <taxon>Aeromonadaceae</taxon>
        <taxon>Oceanisphaera</taxon>
    </lineage>
</organism>
<gene>
    <name evidence="6" type="ORF">BFR47_12075</name>
</gene>
<proteinExistence type="inferred from homology"/>
<keyword evidence="4" id="KW-0804">Transcription</keyword>
<dbReference type="EMBL" id="MDKE01000012">
    <property type="protein sequence ID" value="OIN11941.1"/>
    <property type="molecule type" value="Genomic_DNA"/>
</dbReference>
<dbReference type="Pfam" id="PF00126">
    <property type="entry name" value="HTH_1"/>
    <property type="match status" value="1"/>
</dbReference>
<dbReference type="InterPro" id="IPR000847">
    <property type="entry name" value="LysR_HTH_N"/>
</dbReference>
<name>A0A1J4QI19_9GAMM</name>
<feature type="domain" description="HTH lysR-type" evidence="5">
    <location>
        <begin position="1"/>
        <end position="58"/>
    </location>
</feature>
<protein>
    <submittedName>
        <fullName evidence="6">LysR family transcriptional regulator</fullName>
    </submittedName>
</protein>
<dbReference type="InterPro" id="IPR036390">
    <property type="entry name" value="WH_DNA-bd_sf"/>
</dbReference>
<dbReference type="CDD" id="cd08422">
    <property type="entry name" value="PBP2_CrgA_like"/>
    <property type="match status" value="1"/>
</dbReference>
<dbReference type="AlphaFoldDB" id="A0A1J4QI19"/>
<dbReference type="InterPro" id="IPR005119">
    <property type="entry name" value="LysR_subst-bd"/>
</dbReference>
<dbReference type="PANTHER" id="PTHR30537:SF5">
    <property type="entry name" value="HTH-TYPE TRANSCRIPTIONAL ACTIVATOR TTDR-RELATED"/>
    <property type="match status" value="1"/>
</dbReference>
<dbReference type="Gene3D" id="3.40.190.290">
    <property type="match status" value="1"/>
</dbReference>
<evidence type="ECO:0000256" key="2">
    <source>
        <dbReference type="ARBA" id="ARBA00023015"/>
    </source>
</evidence>